<evidence type="ECO:0000313" key="2">
    <source>
        <dbReference type="EMBL" id="KAK5170894.1"/>
    </source>
</evidence>
<evidence type="ECO:0000256" key="1">
    <source>
        <dbReference type="SAM" id="SignalP"/>
    </source>
</evidence>
<feature type="chain" id="PRO_5043653698" evidence="1">
    <location>
        <begin position="22"/>
        <end position="237"/>
    </location>
</feature>
<organism evidence="2 3">
    <name type="scientific">Saxophila tyrrhenica</name>
    <dbReference type="NCBI Taxonomy" id="1690608"/>
    <lineage>
        <taxon>Eukaryota</taxon>
        <taxon>Fungi</taxon>
        <taxon>Dikarya</taxon>
        <taxon>Ascomycota</taxon>
        <taxon>Pezizomycotina</taxon>
        <taxon>Dothideomycetes</taxon>
        <taxon>Dothideomycetidae</taxon>
        <taxon>Mycosphaerellales</taxon>
        <taxon>Extremaceae</taxon>
        <taxon>Saxophila</taxon>
    </lineage>
</organism>
<feature type="signal peptide" evidence="1">
    <location>
        <begin position="1"/>
        <end position="21"/>
    </location>
</feature>
<dbReference type="AlphaFoldDB" id="A0AAV9PBV9"/>
<dbReference type="EMBL" id="JAVRRT010000006">
    <property type="protein sequence ID" value="KAK5170894.1"/>
    <property type="molecule type" value="Genomic_DNA"/>
</dbReference>
<keyword evidence="3" id="KW-1185">Reference proteome</keyword>
<protein>
    <submittedName>
        <fullName evidence="2">Uncharacterized protein</fullName>
    </submittedName>
</protein>
<reference evidence="2 3" key="1">
    <citation type="submission" date="2023-08" db="EMBL/GenBank/DDBJ databases">
        <title>Black Yeasts Isolated from many extreme environments.</title>
        <authorList>
            <person name="Coleine C."/>
            <person name="Stajich J.E."/>
            <person name="Selbmann L."/>
        </authorList>
    </citation>
    <scope>NUCLEOTIDE SEQUENCE [LARGE SCALE GENOMIC DNA]</scope>
    <source>
        <strain evidence="2 3">CCFEE 5935</strain>
    </source>
</reference>
<evidence type="ECO:0000313" key="3">
    <source>
        <dbReference type="Proteomes" id="UP001337655"/>
    </source>
</evidence>
<dbReference type="RefSeq" id="XP_064659922.1">
    <property type="nucleotide sequence ID" value="XM_064801292.1"/>
</dbReference>
<keyword evidence="1" id="KW-0732">Signal</keyword>
<gene>
    <name evidence="2" type="ORF">LTR77_004038</name>
</gene>
<dbReference type="Proteomes" id="UP001337655">
    <property type="component" value="Unassembled WGS sequence"/>
</dbReference>
<name>A0AAV9PBV9_9PEZI</name>
<comment type="caution">
    <text evidence="2">The sequence shown here is derived from an EMBL/GenBank/DDBJ whole genome shotgun (WGS) entry which is preliminary data.</text>
</comment>
<accession>A0AAV9PBV9</accession>
<proteinExistence type="predicted"/>
<sequence>MFTKAHTVAMAAAAFSNIVAASPITLNATMMMDGLLMKRDLSEVICGFYPSADGWETENKNEPNLRGKGDQNVHVAAGSCSRVGCYNTSGVYVCNDQDSDLDVPMNEVVDLLDYLGQICLHKKTDDGGQDGNGSGRVTTTDRGGYNVNIGYCNGNDSPSIPPSGYGWPGPNGTPFIQCGKEGQPPCEGTGCLEGTIVVESQEAVGCADYLGAGYIEAGATYIYSTASHSSYPTRCSC</sequence>
<dbReference type="GeneID" id="89925384"/>